<dbReference type="SUPFAM" id="SSF57938">
    <property type="entry name" value="DnaJ/Hsp40 cysteine-rich domain"/>
    <property type="match status" value="1"/>
</dbReference>
<dbReference type="InterPro" id="IPR001623">
    <property type="entry name" value="DnaJ_domain"/>
</dbReference>
<evidence type="ECO:0000256" key="10">
    <source>
        <dbReference type="PROSITE-ProRule" id="PRU00546"/>
    </source>
</evidence>
<keyword evidence="1 9" id="KW-0963">Cytoplasm</keyword>
<dbReference type="Pfam" id="PF00226">
    <property type="entry name" value="DnaJ"/>
    <property type="match status" value="1"/>
</dbReference>
<dbReference type="NCBIfam" id="TIGR02349">
    <property type="entry name" value="DnaJ_bact"/>
    <property type="match status" value="1"/>
</dbReference>
<dbReference type="CDD" id="cd10747">
    <property type="entry name" value="DnaJ_C"/>
    <property type="match status" value="1"/>
</dbReference>
<feature type="binding site" evidence="9">
    <location>
        <position position="144"/>
    </location>
    <ligand>
        <name>Zn(2+)</name>
        <dbReference type="ChEBI" id="CHEBI:29105"/>
        <label>1</label>
    </ligand>
</feature>
<dbReference type="PROSITE" id="PS50076">
    <property type="entry name" value="DNAJ_2"/>
    <property type="match status" value="1"/>
</dbReference>
<evidence type="ECO:0000256" key="4">
    <source>
        <dbReference type="ARBA" id="ARBA00022737"/>
    </source>
</evidence>
<comment type="subcellular location">
    <subcellularLocation>
        <location evidence="9">Cytoplasm</location>
    </subcellularLocation>
</comment>
<evidence type="ECO:0000256" key="9">
    <source>
        <dbReference type="HAMAP-Rule" id="MF_01152"/>
    </source>
</evidence>
<evidence type="ECO:0000256" key="8">
    <source>
        <dbReference type="ARBA" id="ARBA00023186"/>
    </source>
</evidence>
<feature type="zinc finger region" description="CR-type" evidence="10">
    <location>
        <begin position="131"/>
        <end position="213"/>
    </location>
</feature>
<feature type="domain" description="CR-type" evidence="12">
    <location>
        <begin position="131"/>
        <end position="213"/>
    </location>
</feature>
<evidence type="ECO:0000259" key="11">
    <source>
        <dbReference type="PROSITE" id="PS50076"/>
    </source>
</evidence>
<evidence type="ECO:0000256" key="3">
    <source>
        <dbReference type="ARBA" id="ARBA00022723"/>
    </source>
</evidence>
<dbReference type="InterPro" id="IPR008971">
    <property type="entry name" value="HSP40/DnaJ_pept-bd"/>
</dbReference>
<comment type="cofactor">
    <cofactor evidence="9">
        <name>Zn(2+)</name>
        <dbReference type="ChEBI" id="CHEBI:29105"/>
    </cofactor>
    <text evidence="9">Binds 2 Zn(2+) ions per monomer.</text>
</comment>
<keyword evidence="2 9" id="KW-0235">DNA replication</keyword>
<comment type="similarity">
    <text evidence="9">Belongs to the DnaJ family.</text>
</comment>
<dbReference type="CDD" id="cd06257">
    <property type="entry name" value="DnaJ"/>
    <property type="match status" value="1"/>
</dbReference>
<organism evidence="13 14">
    <name type="scientific">Neobacillus ginsengisoli</name>
    <dbReference type="NCBI Taxonomy" id="904295"/>
    <lineage>
        <taxon>Bacteria</taxon>
        <taxon>Bacillati</taxon>
        <taxon>Bacillota</taxon>
        <taxon>Bacilli</taxon>
        <taxon>Bacillales</taxon>
        <taxon>Bacillaceae</taxon>
        <taxon>Neobacillus</taxon>
    </lineage>
</organism>
<dbReference type="HAMAP" id="MF_01152">
    <property type="entry name" value="DnaJ"/>
    <property type="match status" value="1"/>
</dbReference>
<feature type="binding site" evidence="9">
    <location>
        <position position="164"/>
    </location>
    <ligand>
        <name>Zn(2+)</name>
        <dbReference type="ChEBI" id="CHEBI:29105"/>
        <label>2</label>
    </ligand>
</feature>
<comment type="domain">
    <text evidence="9">The J domain is necessary and sufficient to stimulate DnaK ATPase activity. Zinc center 1 plays an important role in the autonomous, DnaK-independent chaperone activity of DnaJ. Zinc center 2 is essential for interaction with DnaK and for DnaJ activity.</text>
</comment>
<proteinExistence type="inferred from homology"/>
<dbReference type="InterPro" id="IPR018253">
    <property type="entry name" value="DnaJ_domain_CS"/>
</dbReference>
<dbReference type="RefSeq" id="WP_307404016.1">
    <property type="nucleotide sequence ID" value="NZ_JAUSTW010000001.1"/>
</dbReference>
<comment type="function">
    <text evidence="9">Participates actively in the response to hyperosmotic and heat shock by preventing the aggregation of stress-denatured proteins and by disaggregating proteins, also in an autonomous, DnaK-independent fashion. Unfolded proteins bind initially to DnaJ; upon interaction with the DnaJ-bound protein, DnaK hydrolyzes its bound ATP, resulting in the formation of a stable complex. GrpE releases ADP from DnaK; ATP binding to DnaK triggers the release of the substrate protein, thus completing the reaction cycle. Several rounds of ATP-dependent interactions between DnaJ, DnaK and GrpE are required for fully efficient folding. Also involved, together with DnaK and GrpE, in the DNA replication of plasmids through activation of initiation proteins.</text>
</comment>
<keyword evidence="14" id="KW-1185">Reference proteome</keyword>
<sequence>MSKRDYYEVLGVNNGASKDEIKKAYRKLSKQYHPDINKEPDAADKFKEIAEAYEVLSDDQKKAHYDQFGHTDPNQGFGGGGDFGGGFGGFEDIFNTFFGGGTSRRRDPNAPRQGADLQYTMTVSFEEAAFGKETDIEIPREETCNTCSGSGAKPGTKPETCQHCNGTGQLNVEQNTPFGRIVNRRTCHHCNGTGKEIKHKCSTCGGTGKVKKRKKIHVKIPAGIDDGQQLRMSGQGESGINGGPSGDLYVVFHVRAHEFFERDGDDIYCEMPITFVQASLGDEIEVPTLHGKVKLKVPAGTQTGTKFRLKGKGVPNVRGYGVGDQHILVRIITPTKLTDKQKQLLREFADISGSAPIGEHEEGFFSKVKRAFKGE</sequence>
<dbReference type="PROSITE" id="PS51188">
    <property type="entry name" value="ZF_CR"/>
    <property type="match status" value="1"/>
</dbReference>
<dbReference type="InterPro" id="IPR036410">
    <property type="entry name" value="HSP_DnaJ_Cys-rich_dom_sf"/>
</dbReference>
<keyword evidence="6 9" id="KW-0862">Zinc</keyword>
<feature type="binding site" evidence="9">
    <location>
        <position position="204"/>
    </location>
    <ligand>
        <name>Zn(2+)</name>
        <dbReference type="ChEBI" id="CHEBI:29105"/>
        <label>1</label>
    </ligand>
</feature>
<dbReference type="PANTHER" id="PTHR43096">
    <property type="entry name" value="DNAJ HOMOLOG 1, MITOCHONDRIAL-RELATED"/>
    <property type="match status" value="1"/>
</dbReference>
<reference evidence="13 14" key="1">
    <citation type="submission" date="2023-07" db="EMBL/GenBank/DDBJ databases">
        <title>Genomic Encyclopedia of Type Strains, Phase IV (KMG-IV): sequencing the most valuable type-strain genomes for metagenomic binning, comparative biology and taxonomic classification.</title>
        <authorList>
            <person name="Goeker M."/>
        </authorList>
    </citation>
    <scope>NUCLEOTIDE SEQUENCE [LARGE SCALE GENOMIC DNA]</scope>
    <source>
        <strain evidence="13 14">DSM 27594</strain>
    </source>
</reference>
<comment type="subunit">
    <text evidence="9">Homodimer.</text>
</comment>
<dbReference type="Proteomes" id="UP001224122">
    <property type="component" value="Unassembled WGS sequence"/>
</dbReference>
<dbReference type="SUPFAM" id="SSF46565">
    <property type="entry name" value="Chaperone J-domain"/>
    <property type="match status" value="1"/>
</dbReference>
<accession>A0ABT9XNW3</accession>
<comment type="caution">
    <text evidence="13">The sequence shown here is derived from an EMBL/GenBank/DDBJ whole genome shotgun (WGS) entry which is preliminary data.</text>
</comment>
<evidence type="ECO:0000256" key="6">
    <source>
        <dbReference type="ARBA" id="ARBA00022833"/>
    </source>
</evidence>
<evidence type="ECO:0000259" key="12">
    <source>
        <dbReference type="PROSITE" id="PS51188"/>
    </source>
</evidence>
<dbReference type="Gene3D" id="2.10.230.10">
    <property type="entry name" value="Heat shock protein DnaJ, cysteine-rich domain"/>
    <property type="match status" value="1"/>
</dbReference>
<feature type="binding site" evidence="9">
    <location>
        <position position="187"/>
    </location>
    <ligand>
        <name>Zn(2+)</name>
        <dbReference type="ChEBI" id="CHEBI:29105"/>
        <label>2</label>
    </ligand>
</feature>
<dbReference type="SUPFAM" id="SSF49493">
    <property type="entry name" value="HSP40/DnaJ peptide-binding domain"/>
    <property type="match status" value="2"/>
</dbReference>
<dbReference type="NCBIfam" id="NF010869">
    <property type="entry name" value="PRK14276.1"/>
    <property type="match status" value="1"/>
</dbReference>
<dbReference type="PROSITE" id="PS00636">
    <property type="entry name" value="DNAJ_1"/>
    <property type="match status" value="1"/>
</dbReference>
<keyword evidence="8 9" id="KW-0143">Chaperone</keyword>
<dbReference type="Pfam" id="PF01556">
    <property type="entry name" value="DnaJ_C"/>
    <property type="match status" value="1"/>
</dbReference>
<protein>
    <recommendedName>
        <fullName evidence="9">Chaperone protein DnaJ</fullName>
    </recommendedName>
</protein>
<evidence type="ECO:0000256" key="5">
    <source>
        <dbReference type="ARBA" id="ARBA00022771"/>
    </source>
</evidence>
<feature type="binding site" evidence="9">
    <location>
        <position position="161"/>
    </location>
    <ligand>
        <name>Zn(2+)</name>
        <dbReference type="ChEBI" id="CHEBI:29105"/>
        <label>2</label>
    </ligand>
</feature>
<keyword evidence="3 9" id="KW-0479">Metal-binding</keyword>
<feature type="repeat" description="CXXCXGXG motif" evidence="9">
    <location>
        <begin position="187"/>
        <end position="194"/>
    </location>
</feature>
<feature type="binding site" evidence="9">
    <location>
        <position position="190"/>
    </location>
    <ligand>
        <name>Zn(2+)</name>
        <dbReference type="ChEBI" id="CHEBI:29105"/>
        <label>2</label>
    </ligand>
</feature>
<name>A0ABT9XNW3_9BACI</name>
<dbReference type="SMART" id="SM00271">
    <property type="entry name" value="DnaJ"/>
    <property type="match status" value="1"/>
</dbReference>
<evidence type="ECO:0000313" key="14">
    <source>
        <dbReference type="Proteomes" id="UP001224122"/>
    </source>
</evidence>
<gene>
    <name evidence="9" type="primary">dnaJ</name>
    <name evidence="13" type="ORF">J2S10_000345</name>
</gene>
<dbReference type="InterPro" id="IPR002939">
    <property type="entry name" value="DnaJ_C"/>
</dbReference>
<dbReference type="NCBIfam" id="NF008035">
    <property type="entry name" value="PRK10767.1"/>
    <property type="match status" value="1"/>
</dbReference>
<keyword evidence="7 9" id="KW-0346">Stress response</keyword>
<dbReference type="CDD" id="cd10719">
    <property type="entry name" value="DnaJ_zf"/>
    <property type="match status" value="1"/>
</dbReference>
<dbReference type="NCBIfam" id="NF010873">
    <property type="entry name" value="PRK14280.1"/>
    <property type="match status" value="1"/>
</dbReference>
<feature type="repeat" description="CXXCXGXG motif" evidence="9">
    <location>
        <begin position="144"/>
        <end position="151"/>
    </location>
</feature>
<feature type="repeat" description="CXXCXGXG motif" evidence="9">
    <location>
        <begin position="201"/>
        <end position="208"/>
    </location>
</feature>
<evidence type="ECO:0000256" key="7">
    <source>
        <dbReference type="ARBA" id="ARBA00023016"/>
    </source>
</evidence>
<evidence type="ECO:0000313" key="13">
    <source>
        <dbReference type="EMBL" id="MDQ0197240.1"/>
    </source>
</evidence>
<dbReference type="InterPro" id="IPR001305">
    <property type="entry name" value="HSP_DnaJ_Cys-rich_dom"/>
</dbReference>
<feature type="domain" description="J" evidence="11">
    <location>
        <begin position="5"/>
        <end position="69"/>
    </location>
</feature>
<dbReference type="PANTHER" id="PTHR43096:SF48">
    <property type="entry name" value="CHAPERONE PROTEIN DNAJ"/>
    <property type="match status" value="1"/>
</dbReference>
<dbReference type="Gene3D" id="2.60.260.20">
    <property type="entry name" value="Urease metallochaperone UreE, N-terminal domain"/>
    <property type="match status" value="2"/>
</dbReference>
<dbReference type="InterPro" id="IPR036869">
    <property type="entry name" value="J_dom_sf"/>
</dbReference>
<dbReference type="EMBL" id="JAUSTW010000001">
    <property type="protein sequence ID" value="MDQ0197240.1"/>
    <property type="molecule type" value="Genomic_DNA"/>
</dbReference>
<evidence type="ECO:0000256" key="2">
    <source>
        <dbReference type="ARBA" id="ARBA00022705"/>
    </source>
</evidence>
<keyword evidence="5 9" id="KW-0863">Zinc-finger</keyword>
<evidence type="ECO:0000256" key="1">
    <source>
        <dbReference type="ARBA" id="ARBA00022490"/>
    </source>
</evidence>
<feature type="repeat" description="CXXCXGXG motif" evidence="9">
    <location>
        <begin position="161"/>
        <end position="168"/>
    </location>
</feature>
<feature type="binding site" evidence="9">
    <location>
        <position position="201"/>
    </location>
    <ligand>
        <name>Zn(2+)</name>
        <dbReference type="ChEBI" id="CHEBI:29105"/>
        <label>1</label>
    </ligand>
</feature>
<dbReference type="PRINTS" id="PR00625">
    <property type="entry name" value="JDOMAIN"/>
</dbReference>
<keyword evidence="4 9" id="KW-0677">Repeat</keyword>
<dbReference type="InterPro" id="IPR012724">
    <property type="entry name" value="DnaJ"/>
</dbReference>
<dbReference type="Pfam" id="PF00684">
    <property type="entry name" value="DnaJ_CXXCXGXG"/>
    <property type="match status" value="1"/>
</dbReference>
<feature type="binding site" evidence="9">
    <location>
        <position position="147"/>
    </location>
    <ligand>
        <name>Zn(2+)</name>
        <dbReference type="ChEBI" id="CHEBI:29105"/>
        <label>1</label>
    </ligand>
</feature>
<dbReference type="Gene3D" id="1.10.287.110">
    <property type="entry name" value="DnaJ domain"/>
    <property type="match status" value="1"/>
</dbReference>